<reference evidence="2" key="1">
    <citation type="submission" date="2023-09" db="EMBL/GenBank/DDBJ databases">
        <title>Paenibacillus sp. chi10 Genome sequencing and assembly.</title>
        <authorList>
            <person name="Kim I."/>
        </authorList>
    </citation>
    <scope>NUCLEOTIDE SEQUENCE [LARGE SCALE GENOMIC DNA]</scope>
    <source>
        <strain evidence="2">chi10</strain>
    </source>
</reference>
<comment type="caution">
    <text evidence="1">The sequence shown here is derived from an EMBL/GenBank/DDBJ whole genome shotgun (WGS) entry which is preliminary data.</text>
</comment>
<dbReference type="EMBL" id="JAVYAA010000001">
    <property type="protein sequence ID" value="MDT8974618.1"/>
    <property type="molecule type" value="Genomic_DNA"/>
</dbReference>
<evidence type="ECO:0000313" key="1">
    <source>
        <dbReference type="EMBL" id="MDT8974618.1"/>
    </source>
</evidence>
<dbReference type="Proteomes" id="UP001250538">
    <property type="component" value="Unassembled WGS sequence"/>
</dbReference>
<proteinExistence type="predicted"/>
<dbReference type="RefSeq" id="WP_315742258.1">
    <property type="nucleotide sequence ID" value="NZ_JAVYAA010000001.1"/>
</dbReference>
<organism evidence="1 2">
    <name type="scientific">Paenibacillus suaedae</name>
    <dbReference type="NCBI Taxonomy" id="3077233"/>
    <lineage>
        <taxon>Bacteria</taxon>
        <taxon>Bacillati</taxon>
        <taxon>Bacillota</taxon>
        <taxon>Bacilli</taxon>
        <taxon>Bacillales</taxon>
        <taxon>Paenibacillaceae</taxon>
        <taxon>Paenibacillus</taxon>
    </lineage>
</organism>
<sequence length="319" mass="37270">MRRRTVFTNSTGKVRIIKHCFYYAIMQHINNIFDTNMSEPEIFLYFGGYDFSVQRNENEFYENVSIKGNIIDTEHFSSFTNIKLDILNFNDTDKATNFIIDKVSLKKNQLGIVNSYYLSFDAVNYKKNNGSHIIIIEKYDEHTKSFIASDQRYTQEHITLNDLVVALTSNNNTDVELINLLYDETPDVQKIRGNIPIILNKNAEKNVSNCTKEFGKLKALLEQMNNSDAFYRSLSFYELMRSIKSVDGPISSKNYLIKSEYINNPLLIELLEKANRKWERLCLDLYKAHSTDEPLHFKDSIEVLEELEYSFHDAMISYL</sequence>
<evidence type="ECO:0008006" key="3">
    <source>
        <dbReference type="Google" id="ProtNLM"/>
    </source>
</evidence>
<evidence type="ECO:0000313" key="2">
    <source>
        <dbReference type="Proteomes" id="UP001250538"/>
    </source>
</evidence>
<gene>
    <name evidence="1" type="ORF">RQP50_00010</name>
</gene>
<protein>
    <recommendedName>
        <fullName evidence="3">Butirosin biosynthesis protein H N-terminal domain-containing protein</fullName>
    </recommendedName>
</protein>
<dbReference type="AlphaFoldDB" id="A0AAJ2JUY6"/>
<keyword evidence="2" id="KW-1185">Reference proteome</keyword>
<name>A0AAJ2JUY6_9BACL</name>
<accession>A0AAJ2JUY6</accession>